<evidence type="ECO:0000313" key="2">
    <source>
        <dbReference type="EMBL" id="PIT97176.1"/>
    </source>
</evidence>
<dbReference type="AlphaFoldDB" id="A0A2M6WWT0"/>
<reference evidence="3" key="1">
    <citation type="submission" date="2017-09" db="EMBL/GenBank/DDBJ databases">
        <title>Depth-based differentiation of microbial function through sediment-hosted aquifers and enrichment of novel symbionts in the deep terrestrial subsurface.</title>
        <authorList>
            <person name="Probst A.J."/>
            <person name="Ladd B."/>
            <person name="Jarett J.K."/>
            <person name="Geller-Mcgrath D.E."/>
            <person name="Sieber C.M.K."/>
            <person name="Emerson J.B."/>
            <person name="Anantharaman K."/>
            <person name="Thomas B.C."/>
            <person name="Malmstrom R."/>
            <person name="Stieglmeier M."/>
            <person name="Klingl A."/>
            <person name="Woyke T."/>
            <person name="Ryan C.M."/>
            <person name="Banfield J.F."/>
        </authorList>
    </citation>
    <scope>NUCLEOTIDE SEQUENCE [LARGE SCALE GENOMIC DNA]</scope>
</reference>
<keyword evidence="1" id="KW-0472">Membrane</keyword>
<sequence length="202" mass="22313">MRNNQNRKKKEPNPFFDEVDKLKRKRFISIGSMAVFFIVVLIIGEMLIYFVVKSVKGAEIPDLRVPTIIDSANVNPTPAVIVTSGQIVVSEKVLCEQIYLIAESGSLKCLIRDDGIYLSGKMSSFTLPNSSALVNPTVANNNLVFEIKYLKFGEISAPKFARTNLEKTLNEKIAKSIIGEDFLPQSIELSEGLMIISGSVSP</sequence>
<organism evidence="2 3">
    <name type="scientific">Candidatus Berkelbacteria bacterium CG10_big_fil_rev_8_21_14_0_10_41_12</name>
    <dbReference type="NCBI Taxonomy" id="1974513"/>
    <lineage>
        <taxon>Bacteria</taxon>
        <taxon>Candidatus Berkelbacteria</taxon>
    </lineage>
</organism>
<keyword evidence="1" id="KW-0812">Transmembrane</keyword>
<comment type="caution">
    <text evidence="2">The sequence shown here is derived from an EMBL/GenBank/DDBJ whole genome shotgun (WGS) entry which is preliminary data.</text>
</comment>
<dbReference type="Proteomes" id="UP000228596">
    <property type="component" value="Unassembled WGS sequence"/>
</dbReference>
<keyword evidence="1" id="KW-1133">Transmembrane helix</keyword>
<accession>A0A2M6WWT0</accession>
<evidence type="ECO:0000313" key="3">
    <source>
        <dbReference type="Proteomes" id="UP000228596"/>
    </source>
</evidence>
<proteinExistence type="predicted"/>
<name>A0A2M6WWT0_9BACT</name>
<evidence type="ECO:0000256" key="1">
    <source>
        <dbReference type="SAM" id="Phobius"/>
    </source>
</evidence>
<feature type="transmembrane region" description="Helical" evidence="1">
    <location>
        <begin position="27"/>
        <end position="52"/>
    </location>
</feature>
<protein>
    <submittedName>
        <fullName evidence="2">Uncharacterized protein</fullName>
    </submittedName>
</protein>
<dbReference type="EMBL" id="PEZV01000030">
    <property type="protein sequence ID" value="PIT97176.1"/>
    <property type="molecule type" value="Genomic_DNA"/>
</dbReference>
<gene>
    <name evidence="2" type="ORF">COT77_02810</name>
</gene>